<evidence type="ECO:0000313" key="3">
    <source>
        <dbReference type="Proteomes" id="UP000026960"/>
    </source>
</evidence>
<dbReference type="AlphaFoldDB" id="A0A0D3GPY0"/>
<protein>
    <submittedName>
        <fullName evidence="2">Uncharacterized protein</fullName>
    </submittedName>
</protein>
<dbReference type="PaxDb" id="65489-OBART07G11170.1"/>
<reference evidence="2" key="1">
    <citation type="journal article" date="2009" name="Rice">
        <title>De Novo Next Generation Sequencing of Plant Genomes.</title>
        <authorList>
            <person name="Rounsley S."/>
            <person name="Marri P.R."/>
            <person name="Yu Y."/>
            <person name="He R."/>
            <person name="Sisneros N."/>
            <person name="Goicoechea J.L."/>
            <person name="Lee S.J."/>
            <person name="Angelova A."/>
            <person name="Kudrna D."/>
            <person name="Luo M."/>
            <person name="Affourtit J."/>
            <person name="Desany B."/>
            <person name="Knight J."/>
            <person name="Niazi F."/>
            <person name="Egholm M."/>
            <person name="Wing R.A."/>
        </authorList>
    </citation>
    <scope>NUCLEOTIDE SEQUENCE [LARGE SCALE GENOMIC DNA]</scope>
    <source>
        <strain evidence="2">cv. IRGC 105608</strain>
    </source>
</reference>
<feature type="region of interest" description="Disordered" evidence="1">
    <location>
        <begin position="145"/>
        <end position="201"/>
    </location>
</feature>
<organism evidence="2">
    <name type="scientific">Oryza barthii</name>
    <dbReference type="NCBI Taxonomy" id="65489"/>
    <lineage>
        <taxon>Eukaryota</taxon>
        <taxon>Viridiplantae</taxon>
        <taxon>Streptophyta</taxon>
        <taxon>Embryophyta</taxon>
        <taxon>Tracheophyta</taxon>
        <taxon>Spermatophyta</taxon>
        <taxon>Magnoliopsida</taxon>
        <taxon>Liliopsida</taxon>
        <taxon>Poales</taxon>
        <taxon>Poaceae</taxon>
        <taxon>BOP clade</taxon>
        <taxon>Oryzoideae</taxon>
        <taxon>Oryzeae</taxon>
        <taxon>Oryzinae</taxon>
        <taxon>Oryza</taxon>
    </lineage>
</organism>
<dbReference type="EnsemblPlants" id="OBART07G11170.1">
    <property type="protein sequence ID" value="OBART07G11170.1"/>
    <property type="gene ID" value="OBART07G11170"/>
</dbReference>
<dbReference type="Gramene" id="OBART07G11170.1">
    <property type="protein sequence ID" value="OBART07G11170.1"/>
    <property type="gene ID" value="OBART07G11170"/>
</dbReference>
<feature type="compositionally biased region" description="Polar residues" evidence="1">
    <location>
        <begin position="168"/>
        <end position="180"/>
    </location>
</feature>
<proteinExistence type="predicted"/>
<sequence>MTLTAIYSNIPSPSKREQCKHFDWRRNRQECSIRMIARCAIVDVDEAKGARDPWSMKPCIDTEDDDGDAFVEVVEEDDAEELMLSNRIGRDVMPGLPDPGTTRDECTQRCCQYHVGEIGDYHESYTNSKKIPTAEDDQCGRRGCRYTGGDEDDESSKAVVRRDDTDAASCQCSGVNSTSGEAALRKASLSVPTTSGGGPRE</sequence>
<dbReference type="Proteomes" id="UP000026960">
    <property type="component" value="Chromosome 7"/>
</dbReference>
<name>A0A0D3GPY0_9ORYZ</name>
<dbReference type="HOGENOM" id="CLU_1498525_0_0_1"/>
<evidence type="ECO:0000313" key="2">
    <source>
        <dbReference type="EnsemblPlants" id="OBART07G11170.1"/>
    </source>
</evidence>
<keyword evidence="3" id="KW-1185">Reference proteome</keyword>
<accession>A0A0D3GPY0</accession>
<evidence type="ECO:0000256" key="1">
    <source>
        <dbReference type="SAM" id="MobiDB-lite"/>
    </source>
</evidence>
<reference evidence="2" key="2">
    <citation type="submission" date="2015-03" db="UniProtKB">
        <authorList>
            <consortium name="EnsemblPlants"/>
        </authorList>
    </citation>
    <scope>IDENTIFICATION</scope>
</reference>